<name>A0A7H0SQW9_9CORY</name>
<dbReference type="Gene3D" id="3.60.21.10">
    <property type="match status" value="1"/>
</dbReference>
<accession>A0A7H0SQW9</accession>
<keyword evidence="2" id="KW-0812">Transmembrane</keyword>
<proteinExistence type="inferred from homology"/>
<dbReference type="CDD" id="cd07381">
    <property type="entry name" value="MPP_CapA"/>
    <property type="match status" value="1"/>
</dbReference>
<evidence type="ECO:0000259" key="3">
    <source>
        <dbReference type="SMART" id="SM00854"/>
    </source>
</evidence>
<feature type="transmembrane region" description="Helical" evidence="2">
    <location>
        <begin position="20"/>
        <end position="40"/>
    </location>
</feature>
<evidence type="ECO:0000256" key="1">
    <source>
        <dbReference type="ARBA" id="ARBA00005662"/>
    </source>
</evidence>
<dbReference type="SMART" id="SM00854">
    <property type="entry name" value="PGA_cap"/>
    <property type="match status" value="1"/>
</dbReference>
<keyword evidence="5" id="KW-1185">Reference proteome</keyword>
<protein>
    <submittedName>
        <fullName evidence="4">CapA family protein</fullName>
    </submittedName>
</protein>
<sequence>MRPQRAPHAARLNKAQRLSVPLLSGAVIGTIAAGLGTHLISAEPGSPTIDHAQLPASQPQPISITVSGDLLWHENVFESGHNPDGIWDFSPVFAPMKPIIDNADLAICHEEVPFAPPEGPFSGYPQFQAPPQIAQGVAQAGWDLCTTASNHSVDGGFPGIQRTMDAFQAAGIMTSGTSRTPEEDATPRIVTTASGVKVAVVNGTYGTNGLPVEEPWMVQDLNPDTLLAKAKTAREAGADIVMAAIHAGNEGDTEPTEQQTELAHILTASPDIDVVYGHHAHAVQPIEKVNGKWVVYGLGNMVASQLPDNFLAYDGLTVRFTFAPTDHGRWEISRLDYIPTIISAPKVMPVTVSPISSLINMPDADLDRIHQSRQRTVDTVLSRGAGADPVVHEG</sequence>
<dbReference type="PANTHER" id="PTHR33393:SF13">
    <property type="entry name" value="PGA BIOSYNTHESIS PROTEIN CAPA"/>
    <property type="match status" value="1"/>
</dbReference>
<comment type="similarity">
    <text evidence="1">Belongs to the CapA family.</text>
</comment>
<dbReference type="AlphaFoldDB" id="A0A7H0SQW9"/>
<organism evidence="4 5">
    <name type="scientific">Corynebacterium poyangense</name>
    <dbReference type="NCBI Taxonomy" id="2684405"/>
    <lineage>
        <taxon>Bacteria</taxon>
        <taxon>Bacillati</taxon>
        <taxon>Actinomycetota</taxon>
        <taxon>Actinomycetes</taxon>
        <taxon>Mycobacteriales</taxon>
        <taxon>Corynebacteriaceae</taxon>
        <taxon>Corynebacterium</taxon>
    </lineage>
</organism>
<dbReference type="PANTHER" id="PTHR33393">
    <property type="entry name" value="POLYGLUTAMINE SYNTHESIS ACCESSORY PROTEIN RV0574C-RELATED"/>
    <property type="match status" value="1"/>
</dbReference>
<dbReference type="InterPro" id="IPR052169">
    <property type="entry name" value="CW_Biosynth-Accessory"/>
</dbReference>
<keyword evidence="2" id="KW-1133">Transmembrane helix</keyword>
<dbReference type="Pfam" id="PF09587">
    <property type="entry name" value="PGA_cap"/>
    <property type="match status" value="1"/>
</dbReference>
<evidence type="ECO:0000256" key="2">
    <source>
        <dbReference type="SAM" id="Phobius"/>
    </source>
</evidence>
<evidence type="ECO:0000313" key="4">
    <source>
        <dbReference type="EMBL" id="QNQ90944.1"/>
    </source>
</evidence>
<reference evidence="4 5" key="1">
    <citation type="submission" date="2019-12" db="EMBL/GenBank/DDBJ databases">
        <title>Corynebacterium sp. nov., isolated from feces of the Anser Albifrons in China.</title>
        <authorList>
            <person name="Liu Q."/>
        </authorList>
    </citation>
    <scope>NUCLEOTIDE SEQUENCE [LARGE SCALE GENOMIC DNA]</scope>
    <source>
        <strain evidence="4 5">4H37-19</strain>
    </source>
</reference>
<gene>
    <name evidence="4" type="ORF">GP475_10115</name>
</gene>
<dbReference type="InterPro" id="IPR029052">
    <property type="entry name" value="Metallo-depent_PP-like"/>
</dbReference>
<evidence type="ECO:0000313" key="5">
    <source>
        <dbReference type="Proteomes" id="UP000516320"/>
    </source>
</evidence>
<dbReference type="Proteomes" id="UP000516320">
    <property type="component" value="Chromosome"/>
</dbReference>
<dbReference type="InterPro" id="IPR019079">
    <property type="entry name" value="Capsule_synth_CapA"/>
</dbReference>
<dbReference type="KEGG" id="cpoy:GP475_10115"/>
<dbReference type="SUPFAM" id="SSF56300">
    <property type="entry name" value="Metallo-dependent phosphatases"/>
    <property type="match status" value="1"/>
</dbReference>
<feature type="domain" description="Capsule synthesis protein CapA" evidence="3">
    <location>
        <begin position="63"/>
        <end position="305"/>
    </location>
</feature>
<dbReference type="EMBL" id="CP046884">
    <property type="protein sequence ID" value="QNQ90944.1"/>
    <property type="molecule type" value="Genomic_DNA"/>
</dbReference>
<keyword evidence="2" id="KW-0472">Membrane</keyword>
<dbReference type="RefSeq" id="WP_187974253.1">
    <property type="nucleotide sequence ID" value="NZ_CP046884.1"/>
</dbReference>